<keyword evidence="2" id="KW-1185">Reference proteome</keyword>
<sequence>MRLLPEVLDCVVDHLSTDRSALKACGLTCRQWLPRSRFHLFREVRLSVGRGIVAANTARNNMDRFLEVVDTSFSDILAMIRILTISYVDKECLEAEHLLRFSPCSQLQHLGVVLPQGKQEQDAEILHLCHTQLTSVANNWSGLLGFSIRFYSASLSAIFDIIACFPRLEQLTLMGDSMTDTLDSLAPLPPRIQSLQTSVWQGSELFYRHLLSLSTPPLFRILKIDHSMGMHDVAPFAKYLQCSGHAVQTLALTIWKYFGTYERLALQHCTNLRHISILSYEDDPGDDLAVYIRDLLSGVTSSNLSIIEIDMSALFFRETKITAATIDLEWIFAHPRFRNLQKFVLSGVELLLARDAANTPKDTEL</sequence>
<dbReference type="EMBL" id="JARJCW010000006">
    <property type="protein sequence ID" value="KAJ7223572.1"/>
    <property type="molecule type" value="Genomic_DNA"/>
</dbReference>
<gene>
    <name evidence="1" type="ORF">GGX14DRAFT_165461</name>
</gene>
<name>A0AAD6YMH3_9AGAR</name>
<dbReference type="Gene3D" id="3.80.10.10">
    <property type="entry name" value="Ribonuclease Inhibitor"/>
    <property type="match status" value="1"/>
</dbReference>
<dbReference type="AlphaFoldDB" id="A0AAD6YMH3"/>
<accession>A0AAD6YMH3</accession>
<organism evidence="1 2">
    <name type="scientific">Mycena pura</name>
    <dbReference type="NCBI Taxonomy" id="153505"/>
    <lineage>
        <taxon>Eukaryota</taxon>
        <taxon>Fungi</taxon>
        <taxon>Dikarya</taxon>
        <taxon>Basidiomycota</taxon>
        <taxon>Agaricomycotina</taxon>
        <taxon>Agaricomycetes</taxon>
        <taxon>Agaricomycetidae</taxon>
        <taxon>Agaricales</taxon>
        <taxon>Marasmiineae</taxon>
        <taxon>Mycenaceae</taxon>
        <taxon>Mycena</taxon>
    </lineage>
</organism>
<dbReference type="InterPro" id="IPR032675">
    <property type="entry name" value="LRR_dom_sf"/>
</dbReference>
<reference evidence="1" key="1">
    <citation type="submission" date="2023-03" db="EMBL/GenBank/DDBJ databases">
        <title>Massive genome expansion in bonnet fungi (Mycena s.s.) driven by repeated elements and novel gene families across ecological guilds.</title>
        <authorList>
            <consortium name="Lawrence Berkeley National Laboratory"/>
            <person name="Harder C.B."/>
            <person name="Miyauchi S."/>
            <person name="Viragh M."/>
            <person name="Kuo A."/>
            <person name="Thoen E."/>
            <person name="Andreopoulos B."/>
            <person name="Lu D."/>
            <person name="Skrede I."/>
            <person name="Drula E."/>
            <person name="Henrissat B."/>
            <person name="Morin E."/>
            <person name="Kohler A."/>
            <person name="Barry K."/>
            <person name="LaButti K."/>
            <person name="Morin E."/>
            <person name="Salamov A."/>
            <person name="Lipzen A."/>
            <person name="Mereny Z."/>
            <person name="Hegedus B."/>
            <person name="Baldrian P."/>
            <person name="Stursova M."/>
            <person name="Weitz H."/>
            <person name="Taylor A."/>
            <person name="Grigoriev I.V."/>
            <person name="Nagy L.G."/>
            <person name="Martin F."/>
            <person name="Kauserud H."/>
        </authorList>
    </citation>
    <scope>NUCLEOTIDE SEQUENCE</scope>
    <source>
        <strain evidence="1">9144</strain>
    </source>
</reference>
<proteinExistence type="predicted"/>
<dbReference type="Proteomes" id="UP001219525">
    <property type="component" value="Unassembled WGS sequence"/>
</dbReference>
<evidence type="ECO:0000313" key="1">
    <source>
        <dbReference type="EMBL" id="KAJ7223572.1"/>
    </source>
</evidence>
<dbReference type="SUPFAM" id="SSF52047">
    <property type="entry name" value="RNI-like"/>
    <property type="match status" value="1"/>
</dbReference>
<evidence type="ECO:0008006" key="3">
    <source>
        <dbReference type="Google" id="ProtNLM"/>
    </source>
</evidence>
<comment type="caution">
    <text evidence="1">The sequence shown here is derived from an EMBL/GenBank/DDBJ whole genome shotgun (WGS) entry which is preliminary data.</text>
</comment>
<evidence type="ECO:0000313" key="2">
    <source>
        <dbReference type="Proteomes" id="UP001219525"/>
    </source>
</evidence>
<protein>
    <recommendedName>
        <fullName evidence="3">F-box domain-containing protein</fullName>
    </recommendedName>
</protein>